<reference evidence="1" key="2">
    <citation type="submission" date="2020-09" db="EMBL/GenBank/DDBJ databases">
        <authorList>
            <person name="Sun Q."/>
            <person name="Zhou Y."/>
        </authorList>
    </citation>
    <scope>NUCLEOTIDE SEQUENCE</scope>
    <source>
        <strain evidence="1">CGMCC 1.15762</strain>
    </source>
</reference>
<proteinExistence type="predicted"/>
<comment type="caution">
    <text evidence="1">The sequence shown here is derived from an EMBL/GenBank/DDBJ whole genome shotgun (WGS) entry which is preliminary data.</text>
</comment>
<reference evidence="1" key="1">
    <citation type="journal article" date="2014" name="Int. J. Syst. Evol. Microbiol.">
        <title>Complete genome sequence of Corynebacterium casei LMG S-19264T (=DSM 44701T), isolated from a smear-ripened cheese.</title>
        <authorList>
            <consortium name="US DOE Joint Genome Institute (JGI-PGF)"/>
            <person name="Walter F."/>
            <person name="Albersmeier A."/>
            <person name="Kalinowski J."/>
            <person name="Ruckert C."/>
        </authorList>
    </citation>
    <scope>NUCLEOTIDE SEQUENCE</scope>
    <source>
        <strain evidence="1">CGMCC 1.15762</strain>
    </source>
</reference>
<dbReference type="EMBL" id="BMJV01000009">
    <property type="protein sequence ID" value="GGG84073.1"/>
    <property type="molecule type" value="Genomic_DNA"/>
</dbReference>
<sequence>MQPASDASASILAHARAGRADAPDRLAPIALGAIGDAGLRAEMVRNPRLQAALAARLVDGGALALPDSLPTFESDAALLHLLDLPRPALVRALGLGWFADDLSAAMIGGRAMPAELTPKEVRAALRLRDIAPTVETTGALGPDVAAADTEGRLCLAAWCGSLPDTPAMIAMELGLFDTTTLRNVGAEARAHRIARRIWVSDWIARTMDREGEA</sequence>
<evidence type="ECO:0000313" key="2">
    <source>
        <dbReference type="Proteomes" id="UP000617145"/>
    </source>
</evidence>
<name>A0A8J2ZNJ8_9RHOB</name>
<dbReference type="Proteomes" id="UP000617145">
    <property type="component" value="Unassembled WGS sequence"/>
</dbReference>
<gene>
    <name evidence="1" type="ORF">GCM10011415_37650</name>
</gene>
<accession>A0A8J2ZNJ8</accession>
<dbReference type="RefSeq" id="WP_188791833.1">
    <property type="nucleotide sequence ID" value="NZ_BMJV01000009.1"/>
</dbReference>
<keyword evidence="2" id="KW-1185">Reference proteome</keyword>
<dbReference type="AlphaFoldDB" id="A0A8J2ZNJ8"/>
<evidence type="ECO:0000313" key="1">
    <source>
        <dbReference type="EMBL" id="GGG84073.1"/>
    </source>
</evidence>
<protein>
    <submittedName>
        <fullName evidence="1">Uncharacterized protein</fullName>
    </submittedName>
</protein>
<organism evidence="1 2">
    <name type="scientific">Salipiger pallidus</name>
    <dbReference type="NCBI Taxonomy" id="1775170"/>
    <lineage>
        <taxon>Bacteria</taxon>
        <taxon>Pseudomonadati</taxon>
        <taxon>Pseudomonadota</taxon>
        <taxon>Alphaproteobacteria</taxon>
        <taxon>Rhodobacterales</taxon>
        <taxon>Roseobacteraceae</taxon>
        <taxon>Salipiger</taxon>
    </lineage>
</organism>